<dbReference type="SMART" id="SM00320">
    <property type="entry name" value="WD40"/>
    <property type="match status" value="7"/>
</dbReference>
<dbReference type="GO" id="GO:0004672">
    <property type="term" value="F:protein kinase activity"/>
    <property type="evidence" value="ECO:0007669"/>
    <property type="project" value="InterPro"/>
</dbReference>
<evidence type="ECO:0000259" key="5">
    <source>
        <dbReference type="PROSITE" id="PS50011"/>
    </source>
</evidence>
<dbReference type="CDD" id="cd00200">
    <property type="entry name" value="WD40"/>
    <property type="match status" value="1"/>
</dbReference>
<dbReference type="InterPro" id="IPR008271">
    <property type="entry name" value="Ser/Thr_kinase_AS"/>
</dbReference>
<gene>
    <name evidence="6" type="ORF">RhiXN_09631</name>
</gene>
<dbReference type="SMART" id="SM00220">
    <property type="entry name" value="S_TKc"/>
    <property type="match status" value="1"/>
</dbReference>
<dbReference type="Pfam" id="PF00400">
    <property type="entry name" value="WD40"/>
    <property type="match status" value="7"/>
</dbReference>
<dbReference type="Gene3D" id="1.10.510.10">
    <property type="entry name" value="Transferase(Phosphotransferase) domain 1"/>
    <property type="match status" value="1"/>
</dbReference>
<dbReference type="GO" id="GO:0005524">
    <property type="term" value="F:ATP binding"/>
    <property type="evidence" value="ECO:0007669"/>
    <property type="project" value="InterPro"/>
</dbReference>
<dbReference type="SUPFAM" id="SSF50978">
    <property type="entry name" value="WD40 repeat-like"/>
    <property type="match status" value="1"/>
</dbReference>
<dbReference type="RefSeq" id="XP_043182281.1">
    <property type="nucleotide sequence ID" value="XM_043329447.1"/>
</dbReference>
<name>A0A8H8SY02_9AGAM</name>
<feature type="repeat" description="WD" evidence="3">
    <location>
        <begin position="232"/>
        <end position="273"/>
    </location>
</feature>
<dbReference type="InterPro" id="IPR020472">
    <property type="entry name" value="WD40_PAC1"/>
</dbReference>
<dbReference type="AlphaFoldDB" id="A0A8H8SY02"/>
<sequence>MYSRGSSTTQQPIVIYDGHKEEVSAVGFSPDGKSVISGSYDRTIRIWDSKSPQSKGQPLRGHSGQIYSISVSPLGNILASGSADHTVRLWNIDAGLPNLVGEPLEGHQKAINSVAFSPRNNLVVSGSSDNTLRLWDTRGKRSFTPFKGHHDWVKSVAFSYHDNTIVSGSLDGTIRLWDVEQGRNVLAMFNESNKAIYSTQFSPEGSLLASGSTNKLLQIWDIRSGKMVLRPFKGHTNCVASVAFCPSGNYVASGSWDRSVRVWDLRQEAALITLPQMHGGLVNSVAWSPSGECIASGSYDCTILVQNIGGLESGFDHSANTIGILSQRSASDATVEKVVGSSSPTLYRTISDTKNQSSQPGGSENDTVTIGRHMTIQEMFDRLMAHGCVDLTSRMKTDKGLELVSRGGFGDIWMGRLEDGTKVAVKSLRARMVEQCDYKSLKHATREIHVWSLLNHENIHKLMGIILLKDVYLGMVSEWMENGNIHEYSRANPGFDRYKMSIHVVSGLAYMHQENVIHGDLKALNVLVSSEGSAKLTDFGLSVTSEGSLAFSHTKDSAAGSTRWMAPERLEADDAPASKESDVYALGMTILEIFTGKVPYPECTDVQVMGMIVDGRVPSRLMANFPDTPNGNQIWEQLLNCWNYNPSARPAAMKVLEKIKIISEMSDS</sequence>
<keyword evidence="2" id="KW-0677">Repeat</keyword>
<feature type="region of interest" description="Disordered" evidence="4">
    <location>
        <begin position="346"/>
        <end position="367"/>
    </location>
</feature>
<dbReference type="PROSITE" id="PS00108">
    <property type="entry name" value="PROTEIN_KINASE_ST"/>
    <property type="match status" value="1"/>
</dbReference>
<feature type="domain" description="Protein kinase" evidence="5">
    <location>
        <begin position="398"/>
        <end position="661"/>
    </location>
</feature>
<dbReference type="Pfam" id="PF07714">
    <property type="entry name" value="PK_Tyr_Ser-Thr"/>
    <property type="match status" value="1"/>
</dbReference>
<accession>A0A8H8SY02</accession>
<dbReference type="PROSITE" id="PS50082">
    <property type="entry name" value="WD_REPEATS_2"/>
    <property type="match status" value="6"/>
</dbReference>
<dbReference type="GeneID" id="67031910"/>
<feature type="repeat" description="WD" evidence="3">
    <location>
        <begin position="146"/>
        <end position="187"/>
    </location>
</feature>
<evidence type="ECO:0000256" key="3">
    <source>
        <dbReference type="PROSITE-ProRule" id="PRU00221"/>
    </source>
</evidence>
<dbReference type="InterPro" id="IPR015943">
    <property type="entry name" value="WD40/YVTN_repeat-like_dom_sf"/>
</dbReference>
<dbReference type="PROSITE" id="PS50294">
    <property type="entry name" value="WD_REPEATS_REGION"/>
    <property type="match status" value="6"/>
</dbReference>
<dbReference type="InterPro" id="IPR001245">
    <property type="entry name" value="Ser-Thr/Tyr_kinase_cat_dom"/>
</dbReference>
<feature type="repeat" description="WD" evidence="3">
    <location>
        <begin position="189"/>
        <end position="230"/>
    </location>
</feature>
<dbReference type="KEGG" id="rsx:RhiXN_09631"/>
<dbReference type="PANTHER" id="PTHR19879:SF9">
    <property type="entry name" value="TRANSCRIPTION INITIATION FACTOR TFIID SUBUNIT 5"/>
    <property type="match status" value="1"/>
</dbReference>
<feature type="repeat" description="WD" evidence="3">
    <location>
        <begin position="104"/>
        <end position="145"/>
    </location>
</feature>
<feature type="repeat" description="WD" evidence="3">
    <location>
        <begin position="16"/>
        <end position="57"/>
    </location>
</feature>
<dbReference type="PANTHER" id="PTHR19879">
    <property type="entry name" value="TRANSCRIPTION INITIATION FACTOR TFIID"/>
    <property type="match status" value="1"/>
</dbReference>
<dbReference type="InterPro" id="IPR011009">
    <property type="entry name" value="Kinase-like_dom_sf"/>
</dbReference>
<dbReference type="InterPro" id="IPR019775">
    <property type="entry name" value="WD40_repeat_CS"/>
</dbReference>
<dbReference type="InterPro" id="IPR000719">
    <property type="entry name" value="Prot_kinase_dom"/>
</dbReference>
<dbReference type="InterPro" id="IPR001680">
    <property type="entry name" value="WD40_rpt"/>
</dbReference>
<dbReference type="SUPFAM" id="SSF56112">
    <property type="entry name" value="Protein kinase-like (PK-like)"/>
    <property type="match status" value="1"/>
</dbReference>
<dbReference type="EMBL" id="CP059665">
    <property type="protein sequence ID" value="QRW22044.1"/>
    <property type="molecule type" value="Genomic_DNA"/>
</dbReference>
<evidence type="ECO:0000256" key="1">
    <source>
        <dbReference type="ARBA" id="ARBA00022574"/>
    </source>
</evidence>
<dbReference type="PROSITE" id="PS50011">
    <property type="entry name" value="PROTEIN_KINASE_DOM"/>
    <property type="match status" value="1"/>
</dbReference>
<evidence type="ECO:0000256" key="4">
    <source>
        <dbReference type="SAM" id="MobiDB-lite"/>
    </source>
</evidence>
<keyword evidence="6" id="KW-0808">Transferase</keyword>
<dbReference type="Proteomes" id="UP000650533">
    <property type="component" value="Chromosome 8"/>
</dbReference>
<proteinExistence type="predicted"/>
<dbReference type="PROSITE" id="PS00678">
    <property type="entry name" value="WD_REPEATS_1"/>
    <property type="match status" value="5"/>
</dbReference>
<keyword evidence="6" id="KW-0418">Kinase</keyword>
<evidence type="ECO:0000313" key="7">
    <source>
        <dbReference type="Proteomes" id="UP000650533"/>
    </source>
</evidence>
<protein>
    <submittedName>
        <fullName evidence="6">Tyrosine kinase family catalytic domain protein</fullName>
    </submittedName>
</protein>
<dbReference type="InterPro" id="IPR036322">
    <property type="entry name" value="WD40_repeat_dom_sf"/>
</dbReference>
<keyword evidence="1 3" id="KW-0853">WD repeat</keyword>
<organism evidence="6 7">
    <name type="scientific">Rhizoctonia solani</name>
    <dbReference type="NCBI Taxonomy" id="456999"/>
    <lineage>
        <taxon>Eukaryota</taxon>
        <taxon>Fungi</taxon>
        <taxon>Dikarya</taxon>
        <taxon>Basidiomycota</taxon>
        <taxon>Agaricomycotina</taxon>
        <taxon>Agaricomycetes</taxon>
        <taxon>Cantharellales</taxon>
        <taxon>Ceratobasidiaceae</taxon>
        <taxon>Rhizoctonia</taxon>
    </lineage>
</organism>
<evidence type="ECO:0000256" key="2">
    <source>
        <dbReference type="ARBA" id="ARBA00022737"/>
    </source>
</evidence>
<evidence type="ECO:0000313" key="6">
    <source>
        <dbReference type="EMBL" id="QRW22044.1"/>
    </source>
</evidence>
<feature type="repeat" description="WD" evidence="3">
    <location>
        <begin position="59"/>
        <end position="95"/>
    </location>
</feature>
<dbReference type="PRINTS" id="PR00320">
    <property type="entry name" value="GPROTEINBRPT"/>
</dbReference>
<reference evidence="6" key="1">
    <citation type="submission" date="2020-05" db="EMBL/GenBank/DDBJ databases">
        <title>Evolutionary and genomic comparisons of hybrid uninucleate and nonhybrid Rhizoctonia fungi.</title>
        <authorList>
            <person name="Li C."/>
            <person name="Chen X."/>
        </authorList>
    </citation>
    <scope>NUCLEOTIDE SEQUENCE</scope>
    <source>
        <strain evidence="6">AG-1 IA</strain>
    </source>
</reference>
<dbReference type="Gene3D" id="2.130.10.10">
    <property type="entry name" value="YVTN repeat-like/Quinoprotein amine dehydrogenase"/>
    <property type="match status" value="3"/>
</dbReference>